<keyword evidence="2" id="KW-1185">Reference proteome</keyword>
<dbReference type="EMBL" id="QFWQ01000011">
    <property type="protein sequence ID" value="RCS28605.1"/>
    <property type="molecule type" value="Genomic_DNA"/>
</dbReference>
<organism evidence="1 2">
    <name type="scientific">Rhodanobacter denitrificans</name>
    <dbReference type="NCBI Taxonomy" id="666685"/>
    <lineage>
        <taxon>Bacteria</taxon>
        <taxon>Pseudomonadati</taxon>
        <taxon>Pseudomonadota</taxon>
        <taxon>Gammaproteobacteria</taxon>
        <taxon>Lysobacterales</taxon>
        <taxon>Rhodanobacteraceae</taxon>
        <taxon>Rhodanobacter</taxon>
    </lineage>
</organism>
<proteinExistence type="predicted"/>
<dbReference type="AlphaFoldDB" id="A0A368KC77"/>
<dbReference type="Proteomes" id="UP000252387">
    <property type="component" value="Unassembled WGS sequence"/>
</dbReference>
<evidence type="ECO:0000313" key="1">
    <source>
        <dbReference type="EMBL" id="RCS28605.1"/>
    </source>
</evidence>
<comment type="caution">
    <text evidence="1">The sequence shown here is derived from an EMBL/GenBank/DDBJ whole genome shotgun (WGS) entry which is preliminary data.</text>
</comment>
<sequence>MSNTNHDVQTRVADIAAALRNLQPNEQHRKNQLFSLLYPVIVEMLEQNVTQKAILKKLEEMGLKLHPSRFKELMAAEAKIAADETGADRSGV</sequence>
<reference evidence="1 2" key="1">
    <citation type="submission" date="2018-05" db="EMBL/GenBank/DDBJ databases">
        <title>Draft genome sequence of Rhodanobacter denitrificans Yn1 isolated from gold copper mine.</title>
        <authorList>
            <person name="Yang N."/>
            <person name="Mazhar H.S."/>
            <person name="Rensing C."/>
        </authorList>
    </citation>
    <scope>NUCLEOTIDE SEQUENCE [LARGE SCALE GENOMIC DNA]</scope>
    <source>
        <strain evidence="1 2">Yn1</strain>
    </source>
</reference>
<dbReference type="RefSeq" id="WP_114345506.1">
    <property type="nucleotide sequence ID" value="NZ_QFWQ01000011.1"/>
</dbReference>
<gene>
    <name evidence="1" type="ORF">DEO45_15470</name>
</gene>
<protein>
    <submittedName>
        <fullName evidence="1">Uncharacterized protein</fullName>
    </submittedName>
</protein>
<evidence type="ECO:0000313" key="2">
    <source>
        <dbReference type="Proteomes" id="UP000252387"/>
    </source>
</evidence>
<dbReference type="OrthoDB" id="5986841at2"/>
<name>A0A368KC77_9GAMM</name>
<accession>A0A368KC77</accession>